<comment type="caution">
    <text evidence="2">The sequence shown here is derived from an EMBL/GenBank/DDBJ whole genome shotgun (WGS) entry which is preliminary data.</text>
</comment>
<protein>
    <submittedName>
        <fullName evidence="2">Uncharacterized protein</fullName>
    </submittedName>
</protein>
<organism evidence="2 3">
    <name type="scientific">Acetobacter fallax</name>
    <dbReference type="NCBI Taxonomy" id="1737473"/>
    <lineage>
        <taxon>Bacteria</taxon>
        <taxon>Pseudomonadati</taxon>
        <taxon>Pseudomonadota</taxon>
        <taxon>Alphaproteobacteria</taxon>
        <taxon>Acetobacterales</taxon>
        <taxon>Acetobacteraceae</taxon>
        <taxon>Acetobacter</taxon>
    </lineage>
</organism>
<feature type="transmembrane region" description="Helical" evidence="1">
    <location>
        <begin position="288"/>
        <end position="308"/>
    </location>
</feature>
<feature type="transmembrane region" description="Helical" evidence="1">
    <location>
        <begin position="68"/>
        <end position="86"/>
    </location>
</feature>
<feature type="transmembrane region" description="Helical" evidence="1">
    <location>
        <begin position="334"/>
        <end position="354"/>
    </location>
</feature>
<feature type="transmembrane region" description="Helical" evidence="1">
    <location>
        <begin position="193"/>
        <end position="211"/>
    </location>
</feature>
<keyword evidence="3" id="KW-1185">Reference proteome</keyword>
<feature type="transmembrane region" description="Helical" evidence="1">
    <location>
        <begin position="171"/>
        <end position="187"/>
    </location>
</feature>
<feature type="transmembrane region" description="Helical" evidence="1">
    <location>
        <begin position="360"/>
        <end position="377"/>
    </location>
</feature>
<accession>A0ABX0KA29</accession>
<name>A0ABX0KA29_9PROT</name>
<sequence length="409" mass="44131">MRAAHSMYVPLVTLRLRWYARTSGHLLLRHWQWILLACIIVPGIPVVSLFLDGAMLMQASVSPGPDPLQHMLIMTGLEGAAVLWILPQRQAMSGGPFSTWATTLPITHRTQTCVEATLLAAANSPFLLITALAVAGLPDTQHNPYPLCSVLVMLALAAVAQNAVLNRQTRALPGILPGNAALAMGLATPVSPIRWLLLTLAIASAAATLFLSRHVRNPEQRSPNRRKSPFFSAGTALLASRAPALLIQCKTLAEHPGPALLRIIATLALATGAARLISIFSFDSRSPLVLVLAMTANCLLLAGLYRLLYAPRHAMRDYLSALPLPRYYWPMRDILFMLMLNTLPLAILSTPLIIQGHLSLITLAALIAAWQILLALLRWPVIHGGRRSLLCGALLSLVWSGAALAAVSP</sequence>
<dbReference type="RefSeq" id="WP_173577152.1">
    <property type="nucleotide sequence ID" value="NZ_WOSX01000013.1"/>
</dbReference>
<evidence type="ECO:0000256" key="1">
    <source>
        <dbReference type="SAM" id="Phobius"/>
    </source>
</evidence>
<feature type="transmembrane region" description="Helical" evidence="1">
    <location>
        <begin position="260"/>
        <end position="282"/>
    </location>
</feature>
<proteinExistence type="predicted"/>
<dbReference type="Proteomes" id="UP000615326">
    <property type="component" value="Unassembled WGS sequence"/>
</dbReference>
<evidence type="ECO:0000313" key="3">
    <source>
        <dbReference type="Proteomes" id="UP000615326"/>
    </source>
</evidence>
<keyword evidence="1" id="KW-0812">Transmembrane</keyword>
<dbReference type="EMBL" id="WOSW01000013">
    <property type="protein sequence ID" value="NHO32622.1"/>
    <property type="molecule type" value="Genomic_DNA"/>
</dbReference>
<reference evidence="2 3" key="1">
    <citation type="journal article" date="2020" name="Int. J. Syst. Evol. Microbiol.">
        <title>Novel acetic acid bacteria from cider fermentations: Acetobacter conturbans sp. nov. and Acetobacter fallax sp. nov.</title>
        <authorList>
            <person name="Sombolestani A.S."/>
            <person name="Cleenwerck I."/>
            <person name="Cnockaert M."/>
            <person name="Borremans W."/>
            <person name="Wieme A.D."/>
            <person name="De Vuyst L."/>
            <person name="Vandamme P."/>
        </authorList>
    </citation>
    <scope>NUCLEOTIDE SEQUENCE [LARGE SCALE GENOMIC DNA]</scope>
    <source>
        <strain evidence="2 3">LMG 1637</strain>
    </source>
</reference>
<feature type="transmembrane region" description="Helical" evidence="1">
    <location>
        <begin position="33"/>
        <end position="56"/>
    </location>
</feature>
<feature type="transmembrane region" description="Helical" evidence="1">
    <location>
        <begin position="389"/>
        <end position="407"/>
    </location>
</feature>
<keyword evidence="1" id="KW-0472">Membrane</keyword>
<feature type="transmembrane region" description="Helical" evidence="1">
    <location>
        <begin position="144"/>
        <end position="164"/>
    </location>
</feature>
<evidence type="ECO:0000313" key="2">
    <source>
        <dbReference type="EMBL" id="NHO32622.1"/>
    </source>
</evidence>
<keyword evidence="1" id="KW-1133">Transmembrane helix</keyword>
<gene>
    <name evidence="2" type="ORF">GOB84_08620</name>
</gene>
<feature type="transmembrane region" description="Helical" evidence="1">
    <location>
        <begin position="118"/>
        <end position="138"/>
    </location>
</feature>